<sequence length="151" mass="17130">MGGRPFISYVGTYPDEEEDDPDGLNQSQRMEIEAEAIKHILEAEPYLHKTEAGNPGFDLLEKNAGNLPVRWIEVKAMTGSLEHRLVTLSHTQFEHALQKQDRYWLYVVEFATAPEQRRILRIQNPAGNAKSFTFDKGWKHIALSDPPAEGA</sequence>
<dbReference type="Proteomes" id="UP000190559">
    <property type="component" value="Unassembled WGS sequence"/>
</dbReference>
<dbReference type="EMBL" id="LOJW01000044">
    <property type="protein sequence ID" value="OOW67198.1"/>
    <property type="molecule type" value="Genomic_DNA"/>
</dbReference>
<accession>A0A1T1NUX3</accession>
<evidence type="ECO:0000259" key="1">
    <source>
        <dbReference type="Pfam" id="PF13020"/>
    </source>
</evidence>
<evidence type="ECO:0000313" key="2">
    <source>
        <dbReference type="EMBL" id="OOW67198.1"/>
    </source>
</evidence>
<comment type="caution">
    <text evidence="2">The sequence shown here is derived from an EMBL/GenBank/DDBJ whole genome shotgun (WGS) entry which is preliminary data.</text>
</comment>
<protein>
    <recommendedName>
        <fullName evidence="1">Protein NO VEIN C-terminal domain-containing protein</fullName>
    </recommendedName>
</protein>
<dbReference type="Pfam" id="PF13020">
    <property type="entry name" value="NOV_C"/>
    <property type="match status" value="1"/>
</dbReference>
<reference evidence="2 3" key="1">
    <citation type="submission" date="2015-12" db="EMBL/GenBank/DDBJ databases">
        <authorList>
            <person name="Shamseldin A."/>
            <person name="Moawad H."/>
            <person name="Abd El-Rahim W.M."/>
            <person name="Sadowsky M.J."/>
        </authorList>
    </citation>
    <scope>NUCLEOTIDE SEQUENCE [LARGE SCALE GENOMIC DNA]</scope>
    <source>
        <strain evidence="2 3">LMG9050</strain>
    </source>
</reference>
<organism evidence="2 3">
    <name type="scientific">Xanthomonas axonopodis pv. melhusii</name>
    <dbReference type="NCBI Taxonomy" id="487834"/>
    <lineage>
        <taxon>Bacteria</taxon>
        <taxon>Pseudomonadati</taxon>
        <taxon>Pseudomonadota</taxon>
        <taxon>Gammaproteobacteria</taxon>
        <taxon>Lysobacterales</taxon>
        <taxon>Lysobacteraceae</taxon>
        <taxon>Xanthomonas</taxon>
    </lineage>
</organism>
<name>A0A1T1NUX3_9XANT</name>
<dbReference type="InterPro" id="IPR024975">
    <property type="entry name" value="NOV_C"/>
</dbReference>
<feature type="domain" description="Protein NO VEIN C-terminal" evidence="1">
    <location>
        <begin position="47"/>
        <end position="114"/>
    </location>
</feature>
<proteinExistence type="predicted"/>
<dbReference type="AlphaFoldDB" id="A0A1T1NUX3"/>
<gene>
    <name evidence="2" type="ORF">Xmlh_18080</name>
</gene>
<evidence type="ECO:0000313" key="3">
    <source>
        <dbReference type="Proteomes" id="UP000190559"/>
    </source>
</evidence>